<evidence type="ECO:0000313" key="4">
    <source>
        <dbReference type="EMBL" id="SDC38948.1"/>
    </source>
</evidence>
<reference evidence="5" key="1">
    <citation type="submission" date="2016-10" db="EMBL/GenBank/DDBJ databases">
        <authorList>
            <person name="Varghese N."/>
            <person name="Submissions S."/>
        </authorList>
    </citation>
    <scope>NUCLEOTIDE SEQUENCE [LARGE SCALE GENOMIC DNA]</scope>
    <source>
        <strain evidence="5">CGMCC 4.6858</strain>
    </source>
</reference>
<evidence type="ECO:0000256" key="2">
    <source>
        <dbReference type="RuleBase" id="RU003457"/>
    </source>
</evidence>
<sequence length="231" mass="24194">MDVTVEIRRASARFTERASGRATQHSFSFGNHHDPERLRFGPMVCHDDHLLTAGEGFDTHRHSGVAIVSWVVSGGLAHTGVGDPLVVAPGQVAVLQTGDGVDHPAVEHSEVAAEPRTRFVQVWLATDEPPAPSYDVSTPVLLPGALTEVAAPLPGARFSVARLGIGDTVELPAAGRVHAYVATGALTRSSLAEPLVAGDAFEMVDHPAVSVTAAVPTDLLVWAFGTPSPVE</sequence>
<comment type="similarity">
    <text evidence="1 2">Belongs to the pirin family.</text>
</comment>
<dbReference type="STRING" id="1045774.SAMN05421872_102137"/>
<dbReference type="PANTHER" id="PTHR43212:SF3">
    <property type="entry name" value="QUERCETIN 2,3-DIOXYGENASE"/>
    <property type="match status" value="1"/>
</dbReference>
<dbReference type="Gene3D" id="2.60.120.10">
    <property type="entry name" value="Jelly Rolls"/>
    <property type="match status" value="1"/>
</dbReference>
<dbReference type="InterPro" id="IPR003829">
    <property type="entry name" value="Pirin_N_dom"/>
</dbReference>
<dbReference type="Pfam" id="PF02678">
    <property type="entry name" value="Pirin"/>
    <property type="match status" value="1"/>
</dbReference>
<dbReference type="SUPFAM" id="SSF51182">
    <property type="entry name" value="RmlC-like cupins"/>
    <property type="match status" value="1"/>
</dbReference>
<organism evidence="4 5">
    <name type="scientific">Nocardioides lianchengensis</name>
    <dbReference type="NCBI Taxonomy" id="1045774"/>
    <lineage>
        <taxon>Bacteria</taxon>
        <taxon>Bacillati</taxon>
        <taxon>Actinomycetota</taxon>
        <taxon>Actinomycetes</taxon>
        <taxon>Propionibacteriales</taxon>
        <taxon>Nocardioidaceae</taxon>
        <taxon>Nocardioides</taxon>
    </lineage>
</organism>
<feature type="domain" description="Pirin N-terminal" evidence="3">
    <location>
        <begin position="18"/>
        <end position="124"/>
    </location>
</feature>
<dbReference type="InterPro" id="IPR014710">
    <property type="entry name" value="RmlC-like_jellyroll"/>
</dbReference>
<dbReference type="AlphaFoldDB" id="A0A1G6L764"/>
<dbReference type="InterPro" id="IPR011051">
    <property type="entry name" value="RmlC_Cupin_sf"/>
</dbReference>
<evidence type="ECO:0000256" key="1">
    <source>
        <dbReference type="ARBA" id="ARBA00008416"/>
    </source>
</evidence>
<dbReference type="Proteomes" id="UP000199034">
    <property type="component" value="Unassembled WGS sequence"/>
</dbReference>
<dbReference type="OrthoDB" id="321327at2"/>
<dbReference type="PANTHER" id="PTHR43212">
    <property type="entry name" value="QUERCETIN 2,3-DIOXYGENASE"/>
    <property type="match status" value="1"/>
</dbReference>
<dbReference type="EMBL" id="FMZM01000002">
    <property type="protein sequence ID" value="SDC38948.1"/>
    <property type="molecule type" value="Genomic_DNA"/>
</dbReference>
<name>A0A1G6L764_9ACTN</name>
<proteinExistence type="inferred from homology"/>
<accession>A0A1G6L764</accession>
<keyword evidence="5" id="KW-1185">Reference proteome</keyword>
<gene>
    <name evidence="4" type="ORF">SAMN05421872_102137</name>
</gene>
<evidence type="ECO:0000313" key="5">
    <source>
        <dbReference type="Proteomes" id="UP000199034"/>
    </source>
</evidence>
<protein>
    <recommendedName>
        <fullName evidence="3">Pirin N-terminal domain-containing protein</fullName>
    </recommendedName>
</protein>
<evidence type="ECO:0000259" key="3">
    <source>
        <dbReference type="Pfam" id="PF02678"/>
    </source>
</evidence>
<dbReference type="InterPro" id="IPR012093">
    <property type="entry name" value="Pirin"/>
</dbReference>